<evidence type="ECO:0000313" key="3">
    <source>
        <dbReference type="EMBL" id="MFD1483501.1"/>
    </source>
</evidence>
<feature type="region of interest" description="Disordered" evidence="1">
    <location>
        <begin position="646"/>
        <end position="684"/>
    </location>
</feature>
<reference evidence="4" key="1">
    <citation type="journal article" date="2019" name="Int. J. Syst. Evol. Microbiol.">
        <title>The Global Catalogue of Microorganisms (GCM) 10K type strain sequencing project: providing services to taxonomists for standard genome sequencing and annotation.</title>
        <authorList>
            <consortium name="The Broad Institute Genomics Platform"/>
            <consortium name="The Broad Institute Genome Sequencing Center for Infectious Disease"/>
            <person name="Wu L."/>
            <person name="Ma J."/>
        </authorList>
    </citation>
    <scope>NUCLEOTIDE SEQUENCE [LARGE SCALE GENOMIC DNA]</scope>
    <source>
        <strain evidence="4">CCM 8875</strain>
    </source>
</reference>
<feature type="compositionally biased region" description="Basic and acidic residues" evidence="1">
    <location>
        <begin position="657"/>
        <end position="684"/>
    </location>
</feature>
<evidence type="ECO:0000256" key="1">
    <source>
        <dbReference type="SAM" id="MobiDB-lite"/>
    </source>
</evidence>
<dbReference type="InterPro" id="IPR005094">
    <property type="entry name" value="Endonuclease_MobA/VirD2"/>
</dbReference>
<evidence type="ECO:0000259" key="2">
    <source>
        <dbReference type="Pfam" id="PF03432"/>
    </source>
</evidence>
<accession>A0ABW4E4T8</accession>
<dbReference type="EMBL" id="JBHTOQ010000067">
    <property type="protein sequence ID" value="MFD1483501.1"/>
    <property type="molecule type" value="Genomic_DNA"/>
</dbReference>
<gene>
    <name evidence="3" type="ORF">ACFQ5P_19600</name>
</gene>
<dbReference type="RefSeq" id="WP_131573441.1">
    <property type="nucleotide sequence ID" value="NZ_CBCSAJ010000025.1"/>
</dbReference>
<organism evidence="3 4">
    <name type="scientific">Paracoccus nototheniae</name>
    <dbReference type="NCBI Taxonomy" id="2489002"/>
    <lineage>
        <taxon>Bacteria</taxon>
        <taxon>Pseudomonadati</taxon>
        <taxon>Pseudomonadota</taxon>
        <taxon>Alphaproteobacteria</taxon>
        <taxon>Rhodobacterales</taxon>
        <taxon>Paracoccaceae</taxon>
        <taxon>Paracoccus</taxon>
    </lineage>
</organism>
<dbReference type="Proteomes" id="UP001597302">
    <property type="component" value="Unassembled WGS sequence"/>
</dbReference>
<comment type="caution">
    <text evidence="3">The sequence shown here is derived from an EMBL/GenBank/DDBJ whole genome shotgun (WGS) entry which is preliminary data.</text>
</comment>
<name>A0ABW4E4T8_9RHOB</name>
<feature type="domain" description="MobA/VirD2-like nuclease" evidence="2">
    <location>
        <begin position="87"/>
        <end position="191"/>
    </location>
</feature>
<keyword evidence="4" id="KW-1185">Reference proteome</keyword>
<protein>
    <submittedName>
        <fullName evidence="3">Relaxase/mobilization nuclease domain-containing protein</fullName>
    </submittedName>
</protein>
<proteinExistence type="predicted"/>
<sequence length="684" mass="75062">MGRTNAVAGVSTKLFEDGWDKIGGGRQLSGARHMARAAQGASPAFFKMIRTGGCASKGQLSSQFSYLFSKSVDVHDSRGLLDGEKRLTPEQIERAVSRWTDDWRGNMNAARTSHMVMSFPRGAKSAHVSLIAGEICREKLGGRFDYMIAVHTDSPNKNPHAHIIVNRRGREPGDYFTLRQGTEYTYQAFKEAMVDHAARYGIQLEATTRLQRGHINYPPTDGEWLRAKEKAVATGTAFEAPSGKPRTGDALSRATEDVRDWSLRYRDLASYASQANLQDLSTAFEKASAVLSQGGVIVSKGDPYMSVQDDFDKAADGLRRAVDDAEVRIADAAPNQRPAMERKLSEALSSVEHLQPLGTRSRDLSEAASEEGIYSAQNVQEVNTRFALEGRDKLSAALDGTGIDPVEVEARMRVAANSAALETRWVQQDLQAVADLRGLDLRDDAQLQQAIAVVDTAYDRVAADYGVDDAIYQRAAAQRGESHEQGVSNVHPVTGTETATWEEAGYPANAEDQPMLDDQSSMSRNDTNRMMRDQLNEVGRLDAAFDHEQGGQGPDANAQLERSRETEALEYAPNMSLGSRDGAGTDHAELARYSNPVGAEDERKLREAIERTLTREELAALKNGDAEVLRGVGDREDQLTLARDYLRASNDPTAQHGIDRVSDELTAERDRVRQERGHEGGGHE</sequence>
<dbReference type="Pfam" id="PF03432">
    <property type="entry name" value="Relaxase"/>
    <property type="match status" value="1"/>
</dbReference>
<evidence type="ECO:0000313" key="4">
    <source>
        <dbReference type="Proteomes" id="UP001597302"/>
    </source>
</evidence>